<dbReference type="Proteomes" id="UP001060336">
    <property type="component" value="Chromosome"/>
</dbReference>
<dbReference type="AlphaFoldDB" id="A0A9J7AMS0"/>
<dbReference type="KEGG" id="naci:NUH88_12575"/>
<organism evidence="1 2">
    <name type="scientific">Nisaea acidiphila</name>
    <dbReference type="NCBI Taxonomy" id="1862145"/>
    <lineage>
        <taxon>Bacteria</taxon>
        <taxon>Pseudomonadati</taxon>
        <taxon>Pseudomonadota</taxon>
        <taxon>Alphaproteobacteria</taxon>
        <taxon>Rhodospirillales</taxon>
        <taxon>Thalassobaculaceae</taxon>
        <taxon>Nisaea</taxon>
    </lineage>
</organism>
<name>A0A9J7AMS0_9PROT</name>
<reference evidence="1" key="1">
    <citation type="submission" date="2022-08" db="EMBL/GenBank/DDBJ databases">
        <title>Nisaea acidiphila sp. nov., isolated from a marine algal debris and emended description of the genus Nisaea Urios et al. 2008.</title>
        <authorList>
            <person name="Kwon K."/>
        </authorList>
    </citation>
    <scope>NUCLEOTIDE SEQUENCE</scope>
    <source>
        <strain evidence="1">MEBiC11861</strain>
    </source>
</reference>
<dbReference type="EMBL" id="CP102480">
    <property type="protein sequence ID" value="UUX48250.1"/>
    <property type="molecule type" value="Genomic_DNA"/>
</dbReference>
<sequence length="142" mass="15540">MTSFPPHGEATVTFDDRLIHIFASGSTNIEQIEMVGSAIDDYLDHLNGRPCGALIELGEEAMLTQEAGDRAVEFISGQIPRGLCAVCYVIHTREFRETVIAGVREIYDRLPVAWTFADNADEAISWLSGRIGQVEALAQASD</sequence>
<proteinExistence type="predicted"/>
<keyword evidence="2" id="KW-1185">Reference proteome</keyword>
<evidence type="ECO:0000313" key="2">
    <source>
        <dbReference type="Proteomes" id="UP001060336"/>
    </source>
</evidence>
<gene>
    <name evidence="1" type="ORF">NUH88_12575</name>
</gene>
<accession>A0A9J7AMS0</accession>
<dbReference type="RefSeq" id="WP_257766758.1">
    <property type="nucleotide sequence ID" value="NZ_CP102480.1"/>
</dbReference>
<evidence type="ECO:0000313" key="1">
    <source>
        <dbReference type="EMBL" id="UUX48250.1"/>
    </source>
</evidence>
<protein>
    <submittedName>
        <fullName evidence="1">Uncharacterized protein</fullName>
    </submittedName>
</protein>